<sequence>MPTRRDQLQAYQFMMQRVTSALIVHETDPELTPLRRGVGAVFAGVMITVLVAAGFGVYGVFTGVGGTSWKADGAVVIERETGATFVYQSGELRPTLNYASARLLTSADKAGPYRVAGKDLAGLPRKPAVGIPGAPASLPPANRATATPWTMCSVLGQNLAGAPLTTTTLMVGQSMPGGAPLGQRAILARDSTDGTVYLVWNNHRYRITDAAVIRSVFGAQASPVEAGTAWLNGLPVGQDLGRIDVPGQGAPSSVLSGFQVGDVVYYPLSRGVQYYLVRQDGLAPLTELQVRIISGQYSVQPKEIPAAAANAAPTSNALVPAEGEAAPPSLPPELATVPDEGRAALCAETHDARTDPVISIGGDPNAMAAAITTSVESGTGTKLADRVLVPPGSVAVVRVLPSATATTGAYTLVTDTGLRYPVPSEGVLGQLGYAASSAVDMPAALVQRIPEGPTLNPSAAMVSAVP</sequence>
<feature type="transmembrane region" description="Helical" evidence="10">
    <location>
        <begin position="40"/>
        <end position="61"/>
    </location>
</feature>
<dbReference type="PANTHER" id="PTHR40765">
    <property type="entry name" value="ESX-2 SECRETION SYSTEM ATPASE ECCB2"/>
    <property type="match status" value="1"/>
</dbReference>
<dbReference type="GO" id="GO:0005576">
    <property type="term" value="C:extracellular region"/>
    <property type="evidence" value="ECO:0007669"/>
    <property type="project" value="TreeGrafter"/>
</dbReference>
<protein>
    <recommendedName>
        <fullName evidence="13">Type VII secretion protein EccB</fullName>
    </recommendedName>
</protein>
<accession>A0A076MNH3</accession>
<keyword evidence="3" id="KW-1003">Cell membrane</keyword>
<keyword evidence="6" id="KW-0378">Hydrolase</keyword>
<keyword evidence="5" id="KW-0547">Nucleotide-binding</keyword>
<keyword evidence="12" id="KW-1185">Reference proteome</keyword>
<dbReference type="Gene3D" id="2.40.50.910">
    <property type="entry name" value="Type VII secretion system EccB, repeat 3 domain"/>
    <property type="match status" value="1"/>
</dbReference>
<dbReference type="PANTHER" id="PTHR40765:SF2">
    <property type="entry name" value="ESX-2 SECRETION SYSTEM ATPASE ECCB2"/>
    <property type="match status" value="1"/>
</dbReference>
<comment type="similarity">
    <text evidence="2">Belongs to the EccB family.</text>
</comment>
<proteinExistence type="inferred from homology"/>
<evidence type="ECO:0000256" key="2">
    <source>
        <dbReference type="ARBA" id="ARBA00008149"/>
    </source>
</evidence>
<evidence type="ECO:0000256" key="8">
    <source>
        <dbReference type="ARBA" id="ARBA00022989"/>
    </source>
</evidence>
<gene>
    <name evidence="11" type="ORF">AMETH_2087</name>
</gene>
<dbReference type="NCBIfam" id="TIGR03919">
    <property type="entry name" value="T7SS_EccB"/>
    <property type="match status" value="1"/>
</dbReference>
<dbReference type="InterPro" id="IPR044857">
    <property type="entry name" value="T7SS_EccB_R1"/>
</dbReference>
<reference evidence="11 12" key="1">
    <citation type="submission" date="2014-07" db="EMBL/GenBank/DDBJ databases">
        <title>Whole Genome Sequence of the Amycolatopsis methanolica 239.</title>
        <authorList>
            <person name="Tang B."/>
        </authorList>
    </citation>
    <scope>NUCLEOTIDE SEQUENCE [LARGE SCALE GENOMIC DNA]</scope>
    <source>
        <strain evidence="11 12">239</strain>
    </source>
</reference>
<evidence type="ECO:0000256" key="3">
    <source>
        <dbReference type="ARBA" id="ARBA00022475"/>
    </source>
</evidence>
<evidence type="ECO:0000256" key="5">
    <source>
        <dbReference type="ARBA" id="ARBA00022741"/>
    </source>
</evidence>
<evidence type="ECO:0000256" key="6">
    <source>
        <dbReference type="ARBA" id="ARBA00022801"/>
    </source>
</evidence>
<dbReference type="RefSeq" id="WP_017981390.1">
    <property type="nucleotide sequence ID" value="NZ_AQUL01000001.1"/>
</dbReference>
<keyword evidence="8 10" id="KW-1133">Transmembrane helix</keyword>
<dbReference type="Pfam" id="PF05108">
    <property type="entry name" value="T7SS_ESX1_EccB"/>
    <property type="match status" value="1"/>
</dbReference>
<evidence type="ECO:0000256" key="4">
    <source>
        <dbReference type="ARBA" id="ARBA00022692"/>
    </source>
</evidence>
<dbReference type="Proteomes" id="UP000062973">
    <property type="component" value="Chromosome"/>
</dbReference>
<evidence type="ECO:0000313" key="12">
    <source>
        <dbReference type="Proteomes" id="UP000062973"/>
    </source>
</evidence>
<dbReference type="InterPro" id="IPR007795">
    <property type="entry name" value="T7SS_EccB"/>
</dbReference>
<dbReference type="OrthoDB" id="3847604at2"/>
<dbReference type="EMBL" id="CP009110">
    <property type="protein sequence ID" value="AIJ22179.1"/>
    <property type="molecule type" value="Genomic_DNA"/>
</dbReference>
<dbReference type="eggNOG" id="COG3266">
    <property type="taxonomic scope" value="Bacteria"/>
</dbReference>
<dbReference type="STRING" id="1068978.AMETH_2087"/>
<dbReference type="GO" id="GO:0005886">
    <property type="term" value="C:plasma membrane"/>
    <property type="evidence" value="ECO:0007669"/>
    <property type="project" value="UniProtKB-SubCell"/>
</dbReference>
<keyword evidence="4 10" id="KW-0812">Transmembrane</keyword>
<dbReference type="HOGENOM" id="CLU_036302_1_1_11"/>
<comment type="subcellular location">
    <subcellularLocation>
        <location evidence="1">Cell membrane</location>
        <topology evidence="1">Single-pass membrane protein</topology>
    </subcellularLocation>
</comment>
<organism evidence="11 12">
    <name type="scientific">Amycolatopsis methanolica 239</name>
    <dbReference type="NCBI Taxonomy" id="1068978"/>
    <lineage>
        <taxon>Bacteria</taxon>
        <taxon>Bacillati</taxon>
        <taxon>Actinomycetota</taxon>
        <taxon>Actinomycetes</taxon>
        <taxon>Pseudonocardiales</taxon>
        <taxon>Pseudonocardiaceae</taxon>
        <taxon>Amycolatopsis</taxon>
        <taxon>Amycolatopsis methanolica group</taxon>
    </lineage>
</organism>
<dbReference type="InterPro" id="IPR042485">
    <property type="entry name" value="T7SS_EccB_R3"/>
</dbReference>
<evidence type="ECO:0000256" key="10">
    <source>
        <dbReference type="SAM" id="Phobius"/>
    </source>
</evidence>
<evidence type="ECO:0008006" key="13">
    <source>
        <dbReference type="Google" id="ProtNLM"/>
    </source>
</evidence>
<dbReference type="KEGG" id="amq:AMETH_2087"/>
<evidence type="ECO:0000256" key="7">
    <source>
        <dbReference type="ARBA" id="ARBA00022840"/>
    </source>
</evidence>
<dbReference type="GO" id="GO:0016787">
    <property type="term" value="F:hydrolase activity"/>
    <property type="evidence" value="ECO:0007669"/>
    <property type="project" value="UniProtKB-KW"/>
</dbReference>
<evidence type="ECO:0000313" key="11">
    <source>
        <dbReference type="EMBL" id="AIJ22179.1"/>
    </source>
</evidence>
<dbReference type="PATRIC" id="fig|1068978.7.peg.2221"/>
<evidence type="ECO:0000256" key="9">
    <source>
        <dbReference type="ARBA" id="ARBA00023136"/>
    </source>
</evidence>
<keyword evidence="9 10" id="KW-0472">Membrane</keyword>
<dbReference type="GO" id="GO:0005524">
    <property type="term" value="F:ATP binding"/>
    <property type="evidence" value="ECO:0007669"/>
    <property type="project" value="UniProtKB-KW"/>
</dbReference>
<keyword evidence="7" id="KW-0067">ATP-binding</keyword>
<name>A0A076MNH3_AMYME</name>
<dbReference type="Gene3D" id="3.30.2390.20">
    <property type="entry name" value="Type VII secretion system EccB, repeat 1 domain"/>
    <property type="match status" value="1"/>
</dbReference>
<evidence type="ECO:0000256" key="1">
    <source>
        <dbReference type="ARBA" id="ARBA00004162"/>
    </source>
</evidence>
<dbReference type="AlphaFoldDB" id="A0A076MNH3"/>